<dbReference type="GO" id="GO:0046854">
    <property type="term" value="P:phosphatidylinositol phosphate biosynthetic process"/>
    <property type="evidence" value="ECO:0007669"/>
    <property type="project" value="InterPro"/>
</dbReference>
<dbReference type="PANTHER" id="PTHR20854:SF39">
    <property type="entry name" value="PROTEIN QUTG"/>
    <property type="match status" value="1"/>
</dbReference>
<comment type="cofactor">
    <cofactor evidence="4 5">
        <name>Mg(2+)</name>
        <dbReference type="ChEBI" id="CHEBI:18420"/>
    </cofactor>
</comment>
<gene>
    <name evidence="7" type="ORF">PPNO1_LOCUS1798</name>
</gene>
<protein>
    <recommendedName>
        <fullName evidence="5">Inositol-1-monophosphatase</fullName>
        <ecNumber evidence="5">3.1.3.25</ecNumber>
    </recommendedName>
</protein>
<evidence type="ECO:0000256" key="6">
    <source>
        <dbReference type="SAM" id="MobiDB-lite"/>
    </source>
</evidence>
<dbReference type="PROSITE" id="PS00629">
    <property type="entry name" value="IMP_1"/>
    <property type="match status" value="1"/>
</dbReference>
<comment type="caution">
    <text evidence="7">The sequence shown here is derived from an EMBL/GenBank/DDBJ whole genome shotgun (WGS) entry which is preliminary data.</text>
</comment>
<keyword evidence="2 4" id="KW-0479">Metal-binding</keyword>
<reference evidence="7" key="1">
    <citation type="submission" date="2022-11" db="EMBL/GenBank/DDBJ databases">
        <authorList>
            <person name="Scott C."/>
            <person name="Bruce N."/>
        </authorList>
    </citation>
    <scope>NUCLEOTIDE SEQUENCE</scope>
</reference>
<dbReference type="GO" id="GO:0007165">
    <property type="term" value="P:signal transduction"/>
    <property type="evidence" value="ECO:0007669"/>
    <property type="project" value="TreeGrafter"/>
</dbReference>
<evidence type="ECO:0000256" key="4">
    <source>
        <dbReference type="PIRSR" id="PIRSR600760-2"/>
    </source>
</evidence>
<dbReference type="GO" id="GO:0046872">
    <property type="term" value="F:metal ion binding"/>
    <property type="evidence" value="ECO:0007669"/>
    <property type="project" value="UniProtKB-KW"/>
</dbReference>
<evidence type="ECO:0000256" key="3">
    <source>
        <dbReference type="ARBA" id="ARBA00022842"/>
    </source>
</evidence>
<comment type="similarity">
    <text evidence="1 5">Belongs to the inositol monophosphatase superfamily.</text>
</comment>
<feature type="binding site" evidence="4">
    <location>
        <position position="101"/>
    </location>
    <ligand>
        <name>Mg(2+)</name>
        <dbReference type="ChEBI" id="CHEBI:18420"/>
        <label>1</label>
        <note>catalytic</note>
    </ligand>
</feature>
<dbReference type="OrthoDB" id="10254945at2759"/>
<dbReference type="AlphaFoldDB" id="A0A9P1GWK2"/>
<comment type="catalytic activity">
    <reaction evidence="5">
        <text>a myo-inositol phosphate + H2O = myo-inositol + phosphate</text>
        <dbReference type="Rhea" id="RHEA:24056"/>
        <dbReference type="ChEBI" id="CHEBI:15377"/>
        <dbReference type="ChEBI" id="CHEBI:17268"/>
        <dbReference type="ChEBI" id="CHEBI:43474"/>
        <dbReference type="ChEBI" id="CHEBI:84139"/>
        <dbReference type="EC" id="3.1.3.25"/>
    </reaction>
</comment>
<dbReference type="InterPro" id="IPR020550">
    <property type="entry name" value="Inositol_monophosphatase_CS"/>
</dbReference>
<feature type="binding site" evidence="4">
    <location>
        <position position="98"/>
    </location>
    <ligand>
        <name>Mg(2+)</name>
        <dbReference type="ChEBI" id="CHEBI:18420"/>
        <label>1</label>
        <note>catalytic</note>
    </ligand>
</feature>
<dbReference type="PANTHER" id="PTHR20854">
    <property type="entry name" value="INOSITOL MONOPHOSPHATASE"/>
    <property type="match status" value="1"/>
</dbReference>
<keyword evidence="5" id="KW-0378">Hydrolase</keyword>
<feature type="binding site" evidence="4">
    <location>
        <position position="220"/>
    </location>
    <ligand>
        <name>Mg(2+)</name>
        <dbReference type="ChEBI" id="CHEBI:18420"/>
        <label>2</label>
    </ligand>
</feature>
<dbReference type="InterPro" id="IPR020583">
    <property type="entry name" value="Inositol_monoP_metal-BS"/>
</dbReference>
<evidence type="ECO:0000256" key="1">
    <source>
        <dbReference type="ARBA" id="ARBA00009759"/>
    </source>
</evidence>
<dbReference type="EC" id="3.1.3.25" evidence="5"/>
<feature type="region of interest" description="Disordered" evidence="6">
    <location>
        <begin position="158"/>
        <end position="184"/>
    </location>
</feature>
<evidence type="ECO:0000313" key="7">
    <source>
        <dbReference type="EMBL" id="CAI4212029.1"/>
    </source>
</evidence>
<feature type="binding site" evidence="4">
    <location>
        <position position="76"/>
    </location>
    <ligand>
        <name>Mg(2+)</name>
        <dbReference type="ChEBI" id="CHEBI:18420"/>
        <label>1</label>
        <note>catalytic</note>
    </ligand>
</feature>
<dbReference type="GO" id="GO:0008934">
    <property type="term" value="F:inositol monophosphate 1-phosphatase activity"/>
    <property type="evidence" value="ECO:0007669"/>
    <property type="project" value="InterPro"/>
</dbReference>
<dbReference type="Gene3D" id="3.40.190.80">
    <property type="match status" value="1"/>
</dbReference>
<dbReference type="FunFam" id="3.30.540.10:FF:000004">
    <property type="entry name" value="Inositol-1-monophosphatase"/>
    <property type="match status" value="1"/>
</dbReference>
<evidence type="ECO:0000313" key="8">
    <source>
        <dbReference type="Proteomes" id="UP000838763"/>
    </source>
</evidence>
<sequence length="292" mass="30868">MATSQPSNGAAAAIGEQELAEIYAFAVQVAKDAGALLMKAQKESSVDIVTETDMNIEAFIHQSITARYPTHKFIGEESYSQGSDKRYLVDDAPTWIVDPLDGTVNFAHLFPMVCISIGFTINGHPVVGVINAPILNQMVSACRGRGAWLNETQRLPLVHDPIPRSPKTRPGAASSQLGGRGGKGGMAHGVRSLGSAAMGLAYAAMGSVDIWMEGGCWEWDVAGGIAILEEAGGFVTTANPPGDPETCEIPKVRLGGRLPAGASEKETALEAQQRVVREAFSEVPQSYMALST</sequence>
<accession>A0A9P1GWK2</accession>
<dbReference type="CDD" id="cd01639">
    <property type="entry name" value="IMPase"/>
    <property type="match status" value="1"/>
</dbReference>
<dbReference type="InterPro" id="IPR033942">
    <property type="entry name" value="IMPase"/>
</dbReference>
<dbReference type="InterPro" id="IPR000760">
    <property type="entry name" value="Inositol_monophosphatase-like"/>
</dbReference>
<dbReference type="Proteomes" id="UP000838763">
    <property type="component" value="Unassembled WGS sequence"/>
</dbReference>
<dbReference type="Gene3D" id="3.30.540.10">
    <property type="entry name" value="Fructose-1,6-Bisphosphatase, subunit A, domain 1"/>
    <property type="match status" value="1"/>
</dbReference>
<organism evidence="7 8">
    <name type="scientific">Parascedosporium putredinis</name>
    <dbReference type="NCBI Taxonomy" id="1442378"/>
    <lineage>
        <taxon>Eukaryota</taxon>
        <taxon>Fungi</taxon>
        <taxon>Dikarya</taxon>
        <taxon>Ascomycota</taxon>
        <taxon>Pezizomycotina</taxon>
        <taxon>Sordariomycetes</taxon>
        <taxon>Hypocreomycetidae</taxon>
        <taxon>Microascales</taxon>
        <taxon>Microascaceae</taxon>
        <taxon>Parascedosporium</taxon>
    </lineage>
</organism>
<comment type="pathway">
    <text evidence="5">Polyol metabolism; myo-inositol biosynthesis; myo-inositol from D-glucose 6-phosphate: step 2/2.</text>
</comment>
<feature type="binding site" evidence="4">
    <location>
        <position position="100"/>
    </location>
    <ligand>
        <name>Mg(2+)</name>
        <dbReference type="ChEBI" id="CHEBI:18420"/>
        <label>1</label>
        <note>catalytic</note>
    </ligand>
</feature>
<dbReference type="PROSITE" id="PS00630">
    <property type="entry name" value="IMP_2"/>
    <property type="match status" value="1"/>
</dbReference>
<keyword evidence="3 4" id="KW-0460">Magnesium</keyword>
<dbReference type="PRINTS" id="PR00377">
    <property type="entry name" value="IMPHPHTASES"/>
</dbReference>
<dbReference type="SUPFAM" id="SSF56655">
    <property type="entry name" value="Carbohydrate phosphatase"/>
    <property type="match status" value="1"/>
</dbReference>
<dbReference type="EMBL" id="CALLCH030000003">
    <property type="protein sequence ID" value="CAI4212029.1"/>
    <property type="molecule type" value="Genomic_DNA"/>
</dbReference>
<proteinExistence type="inferred from homology"/>
<evidence type="ECO:0000256" key="2">
    <source>
        <dbReference type="ARBA" id="ARBA00022723"/>
    </source>
</evidence>
<keyword evidence="8" id="KW-1185">Reference proteome</keyword>
<evidence type="ECO:0000256" key="5">
    <source>
        <dbReference type="RuleBase" id="RU364068"/>
    </source>
</evidence>
<name>A0A9P1GWK2_9PEZI</name>
<dbReference type="Pfam" id="PF00459">
    <property type="entry name" value="Inositol_P"/>
    <property type="match status" value="1"/>
</dbReference>
<dbReference type="GO" id="GO:0006020">
    <property type="term" value="P:inositol metabolic process"/>
    <property type="evidence" value="ECO:0007669"/>
    <property type="project" value="TreeGrafter"/>
</dbReference>